<proteinExistence type="predicted"/>
<evidence type="ECO:0000313" key="1">
    <source>
        <dbReference type="EMBL" id="SHN82339.1"/>
    </source>
</evidence>
<gene>
    <name evidence="1" type="ORF">SAMN05444170_5083</name>
</gene>
<reference evidence="2" key="1">
    <citation type="submission" date="2016-11" db="EMBL/GenBank/DDBJ databases">
        <authorList>
            <person name="Varghese N."/>
            <person name="Submissions S."/>
        </authorList>
    </citation>
    <scope>NUCLEOTIDE SEQUENCE [LARGE SCALE GENOMIC DNA]</scope>
    <source>
        <strain evidence="2">GAS401</strain>
    </source>
</reference>
<sequence>MVDESHMRFPCQCGVEYRIVPKEIPLTKDEVIVCECGRPIGNQGKYSTRYFDYQKEK</sequence>
<evidence type="ECO:0000313" key="2">
    <source>
        <dbReference type="Proteomes" id="UP000184096"/>
    </source>
</evidence>
<accession>A0A1M7UH76</accession>
<dbReference type="AlphaFoldDB" id="A0A1M7UH76"/>
<organism evidence="1 2">
    <name type="scientific">Bradyrhizobium erythrophlei</name>
    <dbReference type="NCBI Taxonomy" id="1437360"/>
    <lineage>
        <taxon>Bacteria</taxon>
        <taxon>Pseudomonadati</taxon>
        <taxon>Pseudomonadota</taxon>
        <taxon>Alphaproteobacteria</taxon>
        <taxon>Hyphomicrobiales</taxon>
        <taxon>Nitrobacteraceae</taxon>
        <taxon>Bradyrhizobium</taxon>
    </lineage>
</organism>
<dbReference type="Proteomes" id="UP000184096">
    <property type="component" value="Chromosome I"/>
</dbReference>
<keyword evidence="2" id="KW-1185">Reference proteome</keyword>
<name>A0A1M7UH76_9BRAD</name>
<protein>
    <submittedName>
        <fullName evidence="1">Uncharacterized protein</fullName>
    </submittedName>
</protein>
<dbReference type="EMBL" id="LT670849">
    <property type="protein sequence ID" value="SHN82339.1"/>
    <property type="molecule type" value="Genomic_DNA"/>
</dbReference>